<reference evidence="6" key="1">
    <citation type="submission" date="2018-10" db="EMBL/GenBank/DDBJ databases">
        <title>Acidithiobacillus sulfuriphilus sp. nov.: an extremely acidophilic sulfur-oxidizing chemolithotroph isolated from a neutral pH environment.</title>
        <authorList>
            <person name="Falagan C."/>
            <person name="Moya-Beltran A."/>
            <person name="Quatrini R."/>
            <person name="Johnson D.B."/>
        </authorList>
    </citation>
    <scope>NUCLEOTIDE SEQUENCE [LARGE SCALE GENOMIC DNA]</scope>
    <source>
        <strain evidence="6">CJ-2</strain>
    </source>
</reference>
<sequence length="386" mass="41486">MPWSDPGGNKNDNPWGRRPNQQKPPFDIKKITEELRRLGGALGGKGGPGTPREWMNKLPMIVAGVVALTWLASGIYVVGPDEQGVVLRFGKEVNIVEPGLHYHLPYPIEVVYTPKVTQSLRLVLGYTGSGDALNPGMMLTADENVVDVRFAVQYRISNPSQYLFATASPEQLVRYVAESAMREVVGRSKIDGLLTAGRGPVEQQAMTIMQGLLNRYHAGITVDAVQLLEVGPPKAVQPAFLDVTAAREDLERARNEAQAYANNIVPRARGEASAMVTGAEAYKQQAVDRAKGDSARFLDILGAYEKNPKVVSERMYLQTMQDILSHTQKVIIEGKGQPVIYMPMAGNQMHEASTAGAAAPTVSAAPLPIAPAQSAAAPVVLPGGAS</sequence>
<comment type="similarity">
    <text evidence="2 3">Belongs to the band 7/mec-2 family. HflK subfamily.</text>
</comment>
<evidence type="ECO:0000313" key="6">
    <source>
        <dbReference type="EMBL" id="RNF60458.1"/>
    </source>
</evidence>
<feature type="domain" description="Band 7" evidence="5">
    <location>
        <begin position="73"/>
        <end position="244"/>
    </location>
</feature>
<comment type="caution">
    <text evidence="6">The sequence shown here is derived from an EMBL/GenBank/DDBJ whole genome shotgun (WGS) entry which is preliminary data.</text>
</comment>
<feature type="region of interest" description="Disordered" evidence="4">
    <location>
        <begin position="1"/>
        <end position="25"/>
    </location>
</feature>
<comment type="subunit">
    <text evidence="3">HflC and HflK may interact to form a multimeric complex.</text>
</comment>
<proteinExistence type="inferred from homology"/>
<dbReference type="PANTHER" id="PTHR42911">
    <property type="entry name" value="MODULATOR OF FTSH PROTEASE HFLC"/>
    <property type="match status" value="1"/>
</dbReference>
<dbReference type="EMBL" id="RIZI01000175">
    <property type="protein sequence ID" value="RNF60458.1"/>
    <property type="molecule type" value="Genomic_DNA"/>
</dbReference>
<dbReference type="InterPro" id="IPR020980">
    <property type="entry name" value="Membrane_HflK_N"/>
</dbReference>
<name>A0A3M8QW19_9PROT</name>
<dbReference type="RefSeq" id="WP_123104425.1">
    <property type="nucleotide sequence ID" value="NZ_CP127527.1"/>
</dbReference>
<dbReference type="SUPFAM" id="SSF117892">
    <property type="entry name" value="Band 7/SPFH domain"/>
    <property type="match status" value="1"/>
</dbReference>
<dbReference type="Pfam" id="PF01145">
    <property type="entry name" value="Band_7"/>
    <property type="match status" value="1"/>
</dbReference>
<evidence type="ECO:0000256" key="3">
    <source>
        <dbReference type="RuleBase" id="RU364113"/>
    </source>
</evidence>
<dbReference type="AlphaFoldDB" id="A0A3M8QW19"/>
<organism evidence="6">
    <name type="scientific">Acidithiobacillus sulfuriphilus</name>
    <dbReference type="NCBI Taxonomy" id="1867749"/>
    <lineage>
        <taxon>Bacteria</taxon>
        <taxon>Pseudomonadati</taxon>
        <taxon>Pseudomonadota</taxon>
        <taxon>Acidithiobacillia</taxon>
        <taxon>Acidithiobacillales</taxon>
        <taxon>Acidithiobacillaceae</taxon>
        <taxon>Acidithiobacillus</taxon>
    </lineage>
</organism>
<dbReference type="InterPro" id="IPR036013">
    <property type="entry name" value="Band_7/SPFH_dom_sf"/>
</dbReference>
<dbReference type="CDD" id="cd03404">
    <property type="entry name" value="SPFH_HflK"/>
    <property type="match status" value="1"/>
</dbReference>
<dbReference type="OrthoDB" id="9779595at2"/>
<dbReference type="GO" id="GO:0006508">
    <property type="term" value="P:proteolysis"/>
    <property type="evidence" value="ECO:0007669"/>
    <property type="project" value="UniProtKB-KW"/>
</dbReference>
<evidence type="ECO:0000259" key="5">
    <source>
        <dbReference type="SMART" id="SM00244"/>
    </source>
</evidence>
<protein>
    <recommendedName>
        <fullName evidence="3">Protein HflK</fullName>
    </recommendedName>
</protein>
<evidence type="ECO:0000256" key="2">
    <source>
        <dbReference type="ARBA" id="ARBA00006971"/>
    </source>
</evidence>
<accession>A0A3M8QW19</accession>
<dbReference type="NCBIfam" id="TIGR01933">
    <property type="entry name" value="hflK"/>
    <property type="match status" value="1"/>
</dbReference>
<keyword evidence="6" id="KW-0645">Protease</keyword>
<dbReference type="GO" id="GO:0008233">
    <property type="term" value="F:peptidase activity"/>
    <property type="evidence" value="ECO:0007669"/>
    <property type="project" value="UniProtKB-KW"/>
</dbReference>
<comment type="function">
    <text evidence="3">HflC and HflK could encode or regulate a protease.</text>
</comment>
<evidence type="ECO:0000256" key="1">
    <source>
        <dbReference type="ARBA" id="ARBA00004167"/>
    </source>
</evidence>
<gene>
    <name evidence="6" type="primary">hflK</name>
    <name evidence="6" type="ORF">EC580_09390</name>
</gene>
<dbReference type="InterPro" id="IPR001107">
    <property type="entry name" value="Band_7"/>
</dbReference>
<dbReference type="SMART" id="SM00244">
    <property type="entry name" value="PHB"/>
    <property type="match status" value="1"/>
</dbReference>
<dbReference type="Pfam" id="PF12221">
    <property type="entry name" value="HflK_N"/>
    <property type="match status" value="1"/>
</dbReference>
<dbReference type="Gene3D" id="3.30.479.30">
    <property type="entry name" value="Band 7 domain"/>
    <property type="match status" value="1"/>
</dbReference>
<evidence type="ECO:0000256" key="4">
    <source>
        <dbReference type="SAM" id="MobiDB-lite"/>
    </source>
</evidence>
<dbReference type="GO" id="GO:0016020">
    <property type="term" value="C:membrane"/>
    <property type="evidence" value="ECO:0007669"/>
    <property type="project" value="UniProtKB-SubCell"/>
</dbReference>
<keyword evidence="6" id="KW-0378">Hydrolase</keyword>
<dbReference type="InterPro" id="IPR010201">
    <property type="entry name" value="HflK"/>
</dbReference>
<dbReference type="PANTHER" id="PTHR42911:SF1">
    <property type="entry name" value="MODULATOR OF FTSH PROTEASE HFLC"/>
    <property type="match status" value="1"/>
</dbReference>
<comment type="subcellular location">
    <subcellularLocation>
        <location evidence="1">Membrane</location>
        <topology evidence="1">Single-pass membrane protein</topology>
    </subcellularLocation>
</comment>